<dbReference type="FunFam" id="3.30.160.60:FF:000744">
    <property type="entry name" value="zinc finger E-box-binding homeobox 1"/>
    <property type="match status" value="1"/>
</dbReference>
<evidence type="ECO:0000256" key="6">
    <source>
        <dbReference type="ARBA" id="ARBA00023242"/>
    </source>
</evidence>
<dbReference type="SMART" id="SM00355">
    <property type="entry name" value="ZnF_C2H2"/>
    <property type="match status" value="2"/>
</dbReference>
<evidence type="ECO:0000313" key="11">
    <source>
        <dbReference type="Proteomes" id="UP001591681"/>
    </source>
</evidence>
<protein>
    <recommendedName>
        <fullName evidence="9">C2H2-type domain-containing protein</fullName>
    </recommendedName>
</protein>
<dbReference type="InterPro" id="IPR036236">
    <property type="entry name" value="Znf_C2H2_sf"/>
</dbReference>
<dbReference type="InterPro" id="IPR013087">
    <property type="entry name" value="Znf_C2H2_type"/>
</dbReference>
<evidence type="ECO:0000256" key="7">
    <source>
        <dbReference type="PROSITE-ProRule" id="PRU00042"/>
    </source>
</evidence>
<keyword evidence="2" id="KW-0479">Metal-binding</keyword>
<evidence type="ECO:0000256" key="5">
    <source>
        <dbReference type="ARBA" id="ARBA00022833"/>
    </source>
</evidence>
<gene>
    <name evidence="10" type="ORF">ACEWY4_027698</name>
</gene>
<dbReference type="SUPFAM" id="SSF57667">
    <property type="entry name" value="beta-beta-alpha zinc fingers"/>
    <property type="match status" value="1"/>
</dbReference>
<evidence type="ECO:0000259" key="9">
    <source>
        <dbReference type="PROSITE" id="PS50157"/>
    </source>
</evidence>
<dbReference type="PROSITE" id="PS50157">
    <property type="entry name" value="ZINC_FINGER_C2H2_2"/>
    <property type="match status" value="2"/>
</dbReference>
<evidence type="ECO:0000256" key="3">
    <source>
        <dbReference type="ARBA" id="ARBA00022737"/>
    </source>
</evidence>
<keyword evidence="11" id="KW-1185">Reference proteome</keyword>
<dbReference type="EMBL" id="JBHFQA010000115">
    <property type="protein sequence ID" value="KAL2076708.1"/>
    <property type="molecule type" value="Genomic_DNA"/>
</dbReference>
<comment type="caution">
    <text evidence="10">The sequence shown here is derived from an EMBL/GenBank/DDBJ whole genome shotgun (WGS) entry which is preliminary data.</text>
</comment>
<keyword evidence="3" id="KW-0677">Repeat</keyword>
<reference evidence="10 11" key="1">
    <citation type="submission" date="2024-09" db="EMBL/GenBank/DDBJ databases">
        <title>A chromosome-level genome assembly of Gray's grenadier anchovy, Coilia grayii.</title>
        <authorList>
            <person name="Fu Z."/>
        </authorList>
    </citation>
    <scope>NUCLEOTIDE SEQUENCE [LARGE SCALE GENOMIC DNA]</scope>
    <source>
        <strain evidence="10">G4</strain>
        <tissue evidence="10">Muscle</tissue>
    </source>
</reference>
<feature type="domain" description="C2H2-type" evidence="9">
    <location>
        <begin position="18"/>
        <end position="45"/>
    </location>
</feature>
<evidence type="ECO:0000313" key="10">
    <source>
        <dbReference type="EMBL" id="KAL2076708.1"/>
    </source>
</evidence>
<dbReference type="PANTHER" id="PTHR24394">
    <property type="entry name" value="ZINC FINGER PROTEIN"/>
    <property type="match status" value="1"/>
</dbReference>
<dbReference type="GO" id="GO:0008270">
    <property type="term" value="F:zinc ion binding"/>
    <property type="evidence" value="ECO:0007669"/>
    <property type="project" value="UniProtKB-KW"/>
</dbReference>
<evidence type="ECO:0000256" key="4">
    <source>
        <dbReference type="ARBA" id="ARBA00022771"/>
    </source>
</evidence>
<keyword evidence="5" id="KW-0862">Zinc</keyword>
<dbReference type="GO" id="GO:0005634">
    <property type="term" value="C:nucleus"/>
    <property type="evidence" value="ECO:0007669"/>
    <property type="project" value="UniProtKB-SubCell"/>
</dbReference>
<proteinExistence type="predicted"/>
<comment type="subcellular location">
    <subcellularLocation>
        <location evidence="1">Nucleus</location>
    </subcellularLocation>
</comment>
<dbReference type="Proteomes" id="UP001591681">
    <property type="component" value="Unassembled WGS sequence"/>
</dbReference>
<feature type="region of interest" description="Disordered" evidence="8">
    <location>
        <begin position="143"/>
        <end position="164"/>
    </location>
</feature>
<organism evidence="10 11">
    <name type="scientific">Coilia grayii</name>
    <name type="common">Gray's grenadier anchovy</name>
    <dbReference type="NCBI Taxonomy" id="363190"/>
    <lineage>
        <taxon>Eukaryota</taxon>
        <taxon>Metazoa</taxon>
        <taxon>Chordata</taxon>
        <taxon>Craniata</taxon>
        <taxon>Vertebrata</taxon>
        <taxon>Euteleostomi</taxon>
        <taxon>Actinopterygii</taxon>
        <taxon>Neopterygii</taxon>
        <taxon>Teleostei</taxon>
        <taxon>Clupei</taxon>
        <taxon>Clupeiformes</taxon>
        <taxon>Clupeoidei</taxon>
        <taxon>Engraulidae</taxon>
        <taxon>Coilinae</taxon>
        <taxon>Coilia</taxon>
    </lineage>
</organism>
<keyword evidence="6" id="KW-0539">Nucleus</keyword>
<sequence>MNRKLQKHKICHTGERRHTCQTCGKRFGSTGDLRRHIRSHSGEKPYSCEMCGKGFTRSSVLRRHHSIHCKSFTAISLSSERKETQQENKSPHPHLTMSKAARADQCFGFCAPQHHPAPRSDIPTEHTSSMAVELQHTVPNHIFVTHSGKGPDSDPNSKHPQPSLSVEVSFCPFSGNHGPSINLAKL</sequence>
<dbReference type="Gene3D" id="3.30.160.60">
    <property type="entry name" value="Classic Zinc Finger"/>
    <property type="match status" value="2"/>
</dbReference>
<dbReference type="GO" id="GO:0010468">
    <property type="term" value="P:regulation of gene expression"/>
    <property type="evidence" value="ECO:0007669"/>
    <property type="project" value="UniProtKB-ARBA"/>
</dbReference>
<accession>A0ABD1INY9</accession>
<dbReference type="FunFam" id="3.30.160.60:FF:001099">
    <property type="entry name" value="zinc finger and BTB domain-containing protein 49"/>
    <property type="match status" value="1"/>
</dbReference>
<dbReference type="AlphaFoldDB" id="A0ABD1INY9"/>
<dbReference type="Pfam" id="PF00096">
    <property type="entry name" value="zf-C2H2"/>
    <property type="match status" value="2"/>
</dbReference>
<dbReference type="PROSITE" id="PS00028">
    <property type="entry name" value="ZINC_FINGER_C2H2_1"/>
    <property type="match status" value="2"/>
</dbReference>
<evidence type="ECO:0000256" key="8">
    <source>
        <dbReference type="SAM" id="MobiDB-lite"/>
    </source>
</evidence>
<evidence type="ECO:0000256" key="1">
    <source>
        <dbReference type="ARBA" id="ARBA00004123"/>
    </source>
</evidence>
<dbReference type="PANTHER" id="PTHR24394:SF44">
    <property type="entry name" value="ZINC FINGER PROTEIN 271-LIKE"/>
    <property type="match status" value="1"/>
</dbReference>
<feature type="domain" description="C2H2-type" evidence="9">
    <location>
        <begin position="46"/>
        <end position="68"/>
    </location>
</feature>
<name>A0ABD1INY9_9TELE</name>
<evidence type="ECO:0000256" key="2">
    <source>
        <dbReference type="ARBA" id="ARBA00022723"/>
    </source>
</evidence>
<keyword evidence="4 7" id="KW-0863">Zinc-finger</keyword>